<keyword evidence="1" id="KW-0472">Membrane</keyword>
<feature type="transmembrane region" description="Helical" evidence="1">
    <location>
        <begin position="72"/>
        <end position="89"/>
    </location>
</feature>
<keyword evidence="1" id="KW-0812">Transmembrane</keyword>
<evidence type="ECO:0000313" key="2">
    <source>
        <dbReference type="EMBL" id="MCP8969559.1"/>
    </source>
</evidence>
<organism evidence="2 3">
    <name type="scientific">Ectobacillus ponti</name>
    <dbReference type="NCBI Taxonomy" id="2961894"/>
    <lineage>
        <taxon>Bacteria</taxon>
        <taxon>Bacillati</taxon>
        <taxon>Bacillota</taxon>
        <taxon>Bacilli</taxon>
        <taxon>Bacillales</taxon>
        <taxon>Bacillaceae</taxon>
        <taxon>Ectobacillus</taxon>
    </lineage>
</organism>
<dbReference type="Pfam" id="PF13536">
    <property type="entry name" value="EmrE"/>
    <property type="match status" value="1"/>
</dbReference>
<feature type="transmembrane region" description="Helical" evidence="1">
    <location>
        <begin position="31"/>
        <end position="52"/>
    </location>
</feature>
<reference evidence="2" key="1">
    <citation type="submission" date="2022-07" db="EMBL/GenBank/DDBJ databases">
        <authorList>
            <person name="Li W.-J."/>
            <person name="Deng Q.-Q."/>
        </authorList>
    </citation>
    <scope>NUCLEOTIDE SEQUENCE</scope>
    <source>
        <strain evidence="2">SYSU M60031</strain>
    </source>
</reference>
<comment type="caution">
    <text evidence="2">The sequence shown here is derived from an EMBL/GenBank/DDBJ whole genome shotgun (WGS) entry which is preliminary data.</text>
</comment>
<dbReference type="InterPro" id="IPR032713">
    <property type="entry name" value="EmrE"/>
</dbReference>
<dbReference type="Proteomes" id="UP001156102">
    <property type="component" value="Unassembled WGS sequence"/>
</dbReference>
<dbReference type="AlphaFoldDB" id="A0AA41XA67"/>
<gene>
    <name evidence="2" type="ORF">NK662_13570</name>
</gene>
<keyword evidence="3" id="KW-1185">Reference proteome</keyword>
<feature type="transmembrane region" description="Helical" evidence="1">
    <location>
        <begin position="195"/>
        <end position="217"/>
    </location>
</feature>
<feature type="transmembrane region" description="Helical" evidence="1">
    <location>
        <begin position="155"/>
        <end position="174"/>
    </location>
</feature>
<dbReference type="EMBL" id="JANCLT010000006">
    <property type="protein sequence ID" value="MCP8969559.1"/>
    <property type="molecule type" value="Genomic_DNA"/>
</dbReference>
<proteinExistence type="predicted"/>
<protein>
    <submittedName>
        <fullName evidence="2">Multidrug resistance efflux transporter family protein</fullName>
    </submittedName>
</protein>
<evidence type="ECO:0000256" key="1">
    <source>
        <dbReference type="SAM" id="Phobius"/>
    </source>
</evidence>
<feature type="transmembrane region" description="Helical" evidence="1">
    <location>
        <begin position="129"/>
        <end position="149"/>
    </location>
</feature>
<accession>A0AA41XA67</accession>
<dbReference type="RefSeq" id="WP_254759478.1">
    <property type="nucleotide sequence ID" value="NZ_JANCLT010000006.1"/>
</dbReference>
<sequence>MKAVLLGVAASFFFACTFILNRAMDLNGGSWMWSASLRYFFMVPFLVCIVLLRSNLRPMLQEMRRNPGKWMLWSFSGFVLFYGPLTFAASFGPGWLIASSWQVTIISGILLTPFFYQTLPGGRRVRGKIPFRGMLMSLLILLGIVLMQWKHAGTIGGKEALACMLPIVLASVAYPLGNRKMMEVCGGRLDTFQRVLGMTLCSLPFWLLLSGGAYVSVGLPSLEQTLQCLVVAISSGVIATTLFFFATDLTKGDGRKLAAVEATQAGSVIFSLAGEVVFLHAPWPDAISWLGLGLVVGGMVLHSYVSRRPLKINRAAAGK</sequence>
<dbReference type="PROSITE" id="PS51257">
    <property type="entry name" value="PROKAR_LIPOPROTEIN"/>
    <property type="match status" value="1"/>
</dbReference>
<name>A0AA41XA67_9BACI</name>
<evidence type="ECO:0000313" key="3">
    <source>
        <dbReference type="Proteomes" id="UP001156102"/>
    </source>
</evidence>
<feature type="transmembrane region" description="Helical" evidence="1">
    <location>
        <begin position="229"/>
        <end position="246"/>
    </location>
</feature>
<feature type="transmembrane region" description="Helical" evidence="1">
    <location>
        <begin position="95"/>
        <end position="117"/>
    </location>
</feature>
<feature type="transmembrane region" description="Helical" evidence="1">
    <location>
        <begin position="286"/>
        <end position="305"/>
    </location>
</feature>
<feature type="transmembrane region" description="Helical" evidence="1">
    <location>
        <begin position="258"/>
        <end position="280"/>
    </location>
</feature>
<keyword evidence="1" id="KW-1133">Transmembrane helix</keyword>